<gene>
    <name evidence="2" type="ORF">SACS_1817</name>
</gene>
<dbReference type="Proteomes" id="UP000027590">
    <property type="component" value="Unassembled WGS sequence"/>
</dbReference>
<proteinExistence type="predicted"/>
<organism evidence="2 3">
    <name type="scientific">Parasaccharibacter apium</name>
    <dbReference type="NCBI Taxonomy" id="1510841"/>
    <lineage>
        <taxon>Bacteria</taxon>
        <taxon>Pseudomonadati</taxon>
        <taxon>Pseudomonadota</taxon>
        <taxon>Alphaproteobacteria</taxon>
        <taxon>Acetobacterales</taxon>
        <taxon>Acetobacteraceae</taxon>
        <taxon>Parasaccharibacter</taxon>
    </lineage>
</organism>
<evidence type="ECO:0000313" key="3">
    <source>
        <dbReference type="Proteomes" id="UP000027590"/>
    </source>
</evidence>
<reference evidence="2 3" key="2">
    <citation type="journal article" date="2014" name="PLoS ONE">
        <title>Evolution of mitochondria reconstructed from the energy metabolism of living bacteria.</title>
        <authorList>
            <person name="Degli Esposti M."/>
            <person name="Chouaia B."/>
            <person name="Comandatore F."/>
            <person name="Crotti E."/>
            <person name="Sassera D."/>
            <person name="Lievens P.M."/>
            <person name="Daffonchio D."/>
            <person name="Bandi C."/>
        </authorList>
    </citation>
    <scope>NUCLEOTIDE SEQUENCE [LARGE SCALE GENOMIC DNA]</scope>
    <source>
        <strain evidence="3">AM169</strain>
    </source>
</reference>
<evidence type="ECO:0000313" key="2">
    <source>
        <dbReference type="EMBL" id="CDG32678.1"/>
    </source>
</evidence>
<reference evidence="2 3" key="1">
    <citation type="journal article" date="2014" name="Genome Biol. Evol.">
        <title>Acetic acid bacteria genomes reveal functional traits for adaptation to life in insect guts.</title>
        <authorList>
            <person name="Chouaia B."/>
            <person name="Gaiarsa S."/>
            <person name="Crotti E."/>
            <person name="Comandatore F."/>
            <person name="Degli Esposti M."/>
            <person name="Ricci I."/>
            <person name="Alma A."/>
            <person name="Favia G."/>
            <person name="Bandi C."/>
            <person name="Daffonchio D."/>
        </authorList>
    </citation>
    <scope>NUCLEOTIDE SEQUENCE [LARGE SCALE GENOMIC DNA]</scope>
    <source>
        <strain evidence="3">AM169</strain>
    </source>
</reference>
<protein>
    <submittedName>
        <fullName evidence="2">Uncharacterized protein</fullName>
    </submittedName>
</protein>
<sequence>MLWEKNDQSVILCMNRRYPIHVEQSSNCWAIATTVPSSAQPWLPCAGRKDHAAARPAEPVQPSEEALRRLAA</sequence>
<dbReference type="EMBL" id="CBLY010000008">
    <property type="protein sequence ID" value="CDG32678.1"/>
    <property type="molecule type" value="Genomic_DNA"/>
</dbReference>
<accession>A0A7U7G3Z1</accession>
<dbReference type="AlphaFoldDB" id="A0A7U7G3Z1"/>
<evidence type="ECO:0000256" key="1">
    <source>
        <dbReference type="SAM" id="MobiDB-lite"/>
    </source>
</evidence>
<feature type="region of interest" description="Disordered" evidence="1">
    <location>
        <begin position="48"/>
        <end position="72"/>
    </location>
</feature>
<comment type="caution">
    <text evidence="2">The sequence shown here is derived from an EMBL/GenBank/DDBJ whole genome shotgun (WGS) entry which is preliminary data.</text>
</comment>
<name>A0A7U7G3Z1_9PROT</name>